<dbReference type="EMBL" id="CP113520">
    <property type="protein sequence ID" value="WAJ29452.1"/>
    <property type="molecule type" value="Genomic_DNA"/>
</dbReference>
<reference evidence="1" key="1">
    <citation type="submission" date="2022-11" db="EMBL/GenBank/DDBJ databases">
        <title>beta-Carotene-producing bacterium, Jeongeuplla avenae sp. nov., alleviates the salt stress of Arabidopsis seedlings.</title>
        <authorList>
            <person name="Jiang L."/>
            <person name="Lee J."/>
        </authorList>
    </citation>
    <scope>NUCLEOTIDE SEQUENCE</scope>
    <source>
        <strain evidence="1">DY_R2A_6</strain>
    </source>
</reference>
<proteinExistence type="predicted"/>
<sequence>MARAIAQMLRVAGAMLLFWAGGPAAAGPSVTVTANGRHPSQLQWDGVRVYWLPFDVSTISAADLVACAVQDRVACSGVPCPDADRCEFELPSVDASRPFALIVYDWDGLLEDEVSAAARGLSVGSDAVASLKGLVADPAWGARADGAADAASGLLAAASDALGEANGRRLEFMDAAILVPSPDMADQPALAALVREHVGAAARLDGSVLGVRRLRGPIATLTYADCVWPSPACALAYADIEFKEKEKDHEAD</sequence>
<evidence type="ECO:0000313" key="2">
    <source>
        <dbReference type="Proteomes" id="UP001163223"/>
    </source>
</evidence>
<gene>
    <name evidence="1" type="ORF">OXU80_04225</name>
</gene>
<protein>
    <submittedName>
        <fullName evidence="1">Uncharacterized protein</fullName>
    </submittedName>
</protein>
<name>A0ACD4NRN0_9HYPH</name>
<organism evidence="1 2">
    <name type="scientific">Antarcticirhabdus aurantiaca</name>
    <dbReference type="NCBI Taxonomy" id="2606717"/>
    <lineage>
        <taxon>Bacteria</taxon>
        <taxon>Pseudomonadati</taxon>
        <taxon>Pseudomonadota</taxon>
        <taxon>Alphaproteobacteria</taxon>
        <taxon>Hyphomicrobiales</taxon>
        <taxon>Aurantimonadaceae</taxon>
        <taxon>Antarcticirhabdus</taxon>
    </lineage>
</organism>
<keyword evidence="2" id="KW-1185">Reference proteome</keyword>
<accession>A0ACD4NRN0</accession>
<evidence type="ECO:0000313" key="1">
    <source>
        <dbReference type="EMBL" id="WAJ29452.1"/>
    </source>
</evidence>
<dbReference type="Proteomes" id="UP001163223">
    <property type="component" value="Chromosome"/>
</dbReference>